<evidence type="ECO:0000256" key="1">
    <source>
        <dbReference type="ARBA" id="ARBA00023242"/>
    </source>
</evidence>
<dbReference type="GO" id="GO:0061630">
    <property type="term" value="F:ubiquitin protein ligase activity"/>
    <property type="evidence" value="ECO:0007669"/>
    <property type="project" value="TreeGrafter"/>
</dbReference>
<reference evidence="4 5" key="1">
    <citation type="journal article" date="2015" name="Genome Biol. Evol.">
        <title>Phylogenomic analyses indicate that early fungi evolved digesting cell walls of algal ancestors of land plants.</title>
        <authorList>
            <person name="Chang Y."/>
            <person name="Wang S."/>
            <person name="Sekimoto S."/>
            <person name="Aerts A.L."/>
            <person name="Choi C."/>
            <person name="Clum A."/>
            <person name="LaButti K.M."/>
            <person name="Lindquist E.A."/>
            <person name="Yee Ngan C."/>
            <person name="Ohm R.A."/>
            <person name="Salamov A.A."/>
            <person name="Grigoriev I.V."/>
            <person name="Spatafora J.W."/>
            <person name="Berbee M.L."/>
        </authorList>
    </citation>
    <scope>NUCLEOTIDE SEQUENCE [LARGE SCALE GENOMIC DNA]</scope>
    <source>
        <strain evidence="4 5">JEL478</strain>
    </source>
</reference>
<sequence>SGNLALSKSVQTKTHVRVIRGYKLKSKFAPKIGYRYDGLYRVEQAWKEVGLSGFVVWKVSTRQF</sequence>
<dbReference type="PROSITE" id="PS51015">
    <property type="entry name" value="YDG"/>
    <property type="match status" value="1"/>
</dbReference>
<feature type="non-terminal residue" evidence="4">
    <location>
        <position position="64"/>
    </location>
</feature>
<dbReference type="OrthoDB" id="2270193at2759"/>
<protein>
    <submittedName>
        <fullName evidence="4">SRA-YDG protein</fullName>
    </submittedName>
</protein>
<comment type="subcellular location">
    <subcellularLocation>
        <location evidence="2">Nucleus</location>
    </subcellularLocation>
</comment>
<dbReference type="InterPro" id="IPR003105">
    <property type="entry name" value="SRA_YDG"/>
</dbReference>
<dbReference type="AlphaFoldDB" id="A0A139AGB1"/>
<evidence type="ECO:0000313" key="5">
    <source>
        <dbReference type="Proteomes" id="UP000070544"/>
    </source>
</evidence>
<dbReference type="PANTHER" id="PTHR14140:SF27">
    <property type="entry name" value="OS04G0289800 PROTEIN"/>
    <property type="match status" value="1"/>
</dbReference>
<organism evidence="4 5">
    <name type="scientific">Gonapodya prolifera (strain JEL478)</name>
    <name type="common">Monoblepharis prolifera</name>
    <dbReference type="NCBI Taxonomy" id="1344416"/>
    <lineage>
        <taxon>Eukaryota</taxon>
        <taxon>Fungi</taxon>
        <taxon>Fungi incertae sedis</taxon>
        <taxon>Chytridiomycota</taxon>
        <taxon>Chytridiomycota incertae sedis</taxon>
        <taxon>Monoblepharidomycetes</taxon>
        <taxon>Monoblepharidales</taxon>
        <taxon>Gonapodyaceae</taxon>
        <taxon>Gonapodya</taxon>
    </lineage>
</organism>
<dbReference type="InterPro" id="IPR036987">
    <property type="entry name" value="SRA-YDG_sf"/>
</dbReference>
<proteinExistence type="predicted"/>
<dbReference type="PANTHER" id="PTHR14140">
    <property type="entry name" value="E3 UBIQUITIN-PROTEIN LIGASE UHRF-RELATED"/>
    <property type="match status" value="1"/>
</dbReference>
<dbReference type="GO" id="GO:0016567">
    <property type="term" value="P:protein ubiquitination"/>
    <property type="evidence" value="ECO:0007669"/>
    <property type="project" value="TreeGrafter"/>
</dbReference>
<feature type="non-terminal residue" evidence="4">
    <location>
        <position position="1"/>
    </location>
</feature>
<dbReference type="GO" id="GO:0044027">
    <property type="term" value="P:negative regulation of gene expression via chromosomal CpG island methylation"/>
    <property type="evidence" value="ECO:0007669"/>
    <property type="project" value="TreeGrafter"/>
</dbReference>
<accession>A0A139AGB1</accession>
<evidence type="ECO:0000313" key="4">
    <source>
        <dbReference type="EMBL" id="KXS15836.1"/>
    </source>
</evidence>
<keyword evidence="1 2" id="KW-0539">Nucleus</keyword>
<dbReference type="STRING" id="1344416.A0A139AGB1"/>
<keyword evidence="5" id="KW-1185">Reference proteome</keyword>
<feature type="domain" description="YDG" evidence="3">
    <location>
        <begin position="1"/>
        <end position="63"/>
    </location>
</feature>
<dbReference type="InterPro" id="IPR015947">
    <property type="entry name" value="PUA-like_sf"/>
</dbReference>
<evidence type="ECO:0000256" key="2">
    <source>
        <dbReference type="PROSITE-ProRule" id="PRU00358"/>
    </source>
</evidence>
<dbReference type="Pfam" id="PF02182">
    <property type="entry name" value="SAD_SRA"/>
    <property type="match status" value="1"/>
</dbReference>
<dbReference type="EMBL" id="KQ965759">
    <property type="protein sequence ID" value="KXS15836.1"/>
    <property type="molecule type" value="Genomic_DNA"/>
</dbReference>
<dbReference type="Proteomes" id="UP000070544">
    <property type="component" value="Unassembled WGS sequence"/>
</dbReference>
<dbReference type="GO" id="GO:0005634">
    <property type="term" value="C:nucleus"/>
    <property type="evidence" value="ECO:0007669"/>
    <property type="project" value="UniProtKB-SubCell"/>
</dbReference>
<evidence type="ECO:0000259" key="3">
    <source>
        <dbReference type="PROSITE" id="PS51015"/>
    </source>
</evidence>
<dbReference type="SUPFAM" id="SSF88697">
    <property type="entry name" value="PUA domain-like"/>
    <property type="match status" value="1"/>
</dbReference>
<dbReference type="Gene3D" id="2.30.280.10">
    <property type="entry name" value="SRA-YDG"/>
    <property type="match status" value="1"/>
</dbReference>
<dbReference type="InterPro" id="IPR045134">
    <property type="entry name" value="UHRF1/2-like"/>
</dbReference>
<gene>
    <name evidence="4" type="ORF">M427DRAFT_80953</name>
</gene>
<name>A0A139AGB1_GONPJ</name>